<reference evidence="9 10" key="1">
    <citation type="submission" date="2018-05" db="EMBL/GenBank/DDBJ databases">
        <authorList>
            <person name="Datahose"/>
        </authorList>
    </citation>
    <scope>NUCLEOTIDE SEQUENCE</scope>
</reference>
<keyword evidence="6" id="KW-0969">Cilium</keyword>
<evidence type="ECO:0000256" key="8">
    <source>
        <dbReference type="ARBA" id="ARBA00023273"/>
    </source>
</evidence>
<dbReference type="AlphaFoldDB" id="A0AAX7W4L2"/>
<dbReference type="Proteomes" id="UP000265100">
    <property type="component" value="Chromosome 8"/>
</dbReference>
<evidence type="ECO:0000256" key="4">
    <source>
        <dbReference type="ARBA" id="ARBA00022737"/>
    </source>
</evidence>
<keyword evidence="10" id="KW-1185">Reference proteome</keyword>
<evidence type="ECO:0008006" key="11">
    <source>
        <dbReference type="Google" id="ProtNLM"/>
    </source>
</evidence>
<protein>
    <recommendedName>
        <fullName evidence="11">Radial spoke head 10 homolog B</fullName>
    </recommendedName>
</protein>
<evidence type="ECO:0000256" key="2">
    <source>
        <dbReference type="ARBA" id="ARBA00004430"/>
    </source>
</evidence>
<keyword evidence="4" id="KW-0677">Repeat</keyword>
<evidence type="ECO:0000256" key="3">
    <source>
        <dbReference type="ARBA" id="ARBA00022490"/>
    </source>
</evidence>
<accession>A0AAX7W4L2</accession>
<reference evidence="9" key="3">
    <citation type="submission" date="2025-08" db="UniProtKB">
        <authorList>
            <consortium name="Ensembl"/>
        </authorList>
    </citation>
    <scope>IDENTIFICATION</scope>
</reference>
<comment type="subcellular location">
    <subcellularLocation>
        <location evidence="1">Cell projection</location>
        <location evidence="1">Cilium</location>
        <location evidence="1">Flagellum</location>
    </subcellularLocation>
    <subcellularLocation>
        <location evidence="2">Cytoplasm</location>
        <location evidence="2">Cytoskeleton</location>
        <location evidence="2">Cilium axoneme</location>
    </subcellularLocation>
</comment>
<keyword evidence="3" id="KW-0963">Cytoplasm</keyword>
<evidence type="ECO:0000313" key="9">
    <source>
        <dbReference type="Ensembl" id="ENSACLP00000084226.1"/>
    </source>
</evidence>
<dbReference type="SMART" id="SM00698">
    <property type="entry name" value="MORN"/>
    <property type="match status" value="9"/>
</dbReference>
<sequence length="586" mass="67091">MHQTNNKNVCLNCIFVKGMFSKGLMDGFGTFTRAAGLKYEGEFVHNIPMGQGTYTWADGSTYKGEVYNGIPHGTGTYKCTQNSLFYSGQWHQGKRHGKGTAYYNEEKNSWYKGDWVRNNREGCGLRCYPSGNTYSGEWKTNQRHGKGTMRWLNLGQKYVGAWQDGVQHGQGTHVWNLRRKDGSQYSQSNRYTGEFAQGQRHGWGTFYYAGGAIYEGEWKNNKKHGQVCFTVKHIVLLSVRSNSIQEYVQNSKGGNKQSCSLEILLKFVIGAFPLSHSNSSLLGPDMALNIDCLLDMIPERKRDTERKQVEFVVLRQERELRSICSFYSRLGYAHSPVNTLLLSRLQFWRLLKDCNIHHHGITLTQIDRLIREDVDPAEIHSPFTPVLLRKLISYLVIVAHHIHSKDMVSPKHLLAACFSKLMTDDILPNAKNVKGFLFRQPDVGVVAMNYMKRCWEVFQLFCTATRDEQTMTCHHLLWMFKVQQTVTLFFACINTVVLFFPLQITFLEFFEVLLGCAEVTCEQVSETLKEDHRVFGSNTETRKDSPEVEVSEEMIQTKNSPFQLVRSCLNAFIISVSANLVMSCHM</sequence>
<reference evidence="10" key="2">
    <citation type="submission" date="2023-03" db="EMBL/GenBank/DDBJ databases">
        <authorList>
            <consortium name="Wellcome Sanger Institute Data Sharing"/>
        </authorList>
    </citation>
    <scope>NUCLEOTIDE SEQUENCE [LARGE SCALE GENOMIC DNA]</scope>
</reference>
<evidence type="ECO:0000256" key="1">
    <source>
        <dbReference type="ARBA" id="ARBA00004230"/>
    </source>
</evidence>
<dbReference type="GeneTree" id="ENSGT00940000168282"/>
<keyword evidence="7" id="KW-0206">Cytoskeleton</keyword>
<proteinExistence type="predicted"/>
<dbReference type="GO" id="GO:0005930">
    <property type="term" value="C:axoneme"/>
    <property type="evidence" value="ECO:0007669"/>
    <property type="project" value="UniProtKB-SubCell"/>
</dbReference>
<dbReference type="Pfam" id="PF02493">
    <property type="entry name" value="MORN"/>
    <property type="match status" value="9"/>
</dbReference>
<dbReference type="PANTHER" id="PTHR46613">
    <property type="entry name" value="RADIAL SPOKE HEAD 10 HOMOLOG B-RELATED"/>
    <property type="match status" value="1"/>
</dbReference>
<dbReference type="SUPFAM" id="SSF82185">
    <property type="entry name" value="Histone H3 K4-specific methyltransferase SET7/9 N-terminal domain"/>
    <property type="match status" value="3"/>
</dbReference>
<dbReference type="Ensembl" id="ENSACLT00000073360.1">
    <property type="protein sequence ID" value="ENSACLP00000084226.1"/>
    <property type="gene ID" value="ENSACLG00000015104.2"/>
</dbReference>
<dbReference type="GO" id="GO:0031514">
    <property type="term" value="C:motile cilium"/>
    <property type="evidence" value="ECO:0007669"/>
    <property type="project" value="UniProtKB-SubCell"/>
</dbReference>
<dbReference type="Gene3D" id="2.20.110.10">
    <property type="entry name" value="Histone H3 K4-specific methyltransferase SET7/9 N-terminal domain"/>
    <property type="match status" value="4"/>
</dbReference>
<organism evidence="9 10">
    <name type="scientific">Astatotilapia calliptera</name>
    <name type="common">Eastern happy</name>
    <name type="synonym">Chromis callipterus</name>
    <dbReference type="NCBI Taxonomy" id="8154"/>
    <lineage>
        <taxon>Eukaryota</taxon>
        <taxon>Metazoa</taxon>
        <taxon>Chordata</taxon>
        <taxon>Craniata</taxon>
        <taxon>Vertebrata</taxon>
        <taxon>Euteleostomi</taxon>
        <taxon>Actinopterygii</taxon>
        <taxon>Neopterygii</taxon>
        <taxon>Teleostei</taxon>
        <taxon>Neoteleostei</taxon>
        <taxon>Acanthomorphata</taxon>
        <taxon>Ovalentaria</taxon>
        <taxon>Cichlomorphae</taxon>
        <taxon>Cichliformes</taxon>
        <taxon>Cichlidae</taxon>
        <taxon>African cichlids</taxon>
        <taxon>Pseudocrenilabrinae</taxon>
        <taxon>Haplochromini</taxon>
        <taxon>Astatotilapia</taxon>
    </lineage>
</organism>
<name>A0AAX7W4L2_ASTCA</name>
<keyword evidence="8" id="KW-0966">Cell projection</keyword>
<evidence type="ECO:0000313" key="10">
    <source>
        <dbReference type="Proteomes" id="UP000265100"/>
    </source>
</evidence>
<reference evidence="9" key="4">
    <citation type="submission" date="2025-09" db="UniProtKB">
        <authorList>
            <consortium name="Ensembl"/>
        </authorList>
    </citation>
    <scope>IDENTIFICATION</scope>
</reference>
<keyword evidence="5" id="KW-0282">Flagellum</keyword>
<dbReference type="PANTHER" id="PTHR46613:SF1">
    <property type="entry name" value="RADIAL SPOKE HEAD 10 HOMOLOG B-RELATED"/>
    <property type="match status" value="1"/>
</dbReference>
<evidence type="ECO:0000256" key="6">
    <source>
        <dbReference type="ARBA" id="ARBA00023069"/>
    </source>
</evidence>
<dbReference type="InterPro" id="IPR003409">
    <property type="entry name" value="MORN"/>
</dbReference>
<evidence type="ECO:0000256" key="7">
    <source>
        <dbReference type="ARBA" id="ARBA00023212"/>
    </source>
</evidence>
<evidence type="ECO:0000256" key="5">
    <source>
        <dbReference type="ARBA" id="ARBA00022846"/>
    </source>
</evidence>